<organism evidence="2 3">
    <name type="scientific">Mycobacterium tuberculosis</name>
    <dbReference type="NCBI Taxonomy" id="1773"/>
    <lineage>
        <taxon>Bacteria</taxon>
        <taxon>Bacillati</taxon>
        <taxon>Actinomycetota</taxon>
        <taxon>Actinomycetes</taxon>
        <taxon>Mycobacteriales</taxon>
        <taxon>Mycobacteriaceae</taxon>
        <taxon>Mycobacterium</taxon>
        <taxon>Mycobacterium tuberculosis complex</taxon>
    </lineage>
</organism>
<evidence type="ECO:0000256" key="1">
    <source>
        <dbReference type="SAM" id="Phobius"/>
    </source>
</evidence>
<dbReference type="AlphaFoldDB" id="A0ABD4Q7Y2"/>
<keyword evidence="1" id="KW-0472">Membrane</keyword>
<reference evidence="2 3" key="1">
    <citation type="submission" date="2021-03" db="EMBL/GenBank/DDBJ databases">
        <title>Whole Genome Sequencing of Mycobacterium tuberculosis clinical isolates from Arunachal Pradesh, India.</title>
        <authorList>
            <person name="Singh S."/>
            <person name="Mudliar S.R."/>
            <person name="Kulsum U."/>
            <person name="Rufai S.B."/>
            <person name="Singh P.K."/>
            <person name="Umpo M."/>
            <person name="Nyori M."/>
        </authorList>
    </citation>
    <scope>NUCLEOTIDE SEQUENCE [LARGE SCALE GENOMIC DNA]</scope>
    <source>
        <strain evidence="2 3">OMICS/BPL/0142/20/SP</strain>
    </source>
</reference>
<dbReference type="Pfam" id="PF02654">
    <property type="entry name" value="CobS"/>
    <property type="match status" value="1"/>
</dbReference>
<dbReference type="GO" id="GO:0051073">
    <property type="term" value="F:adenosylcobinamide-GDP ribazoletransferase activity"/>
    <property type="evidence" value="ECO:0007669"/>
    <property type="project" value="UniProtKB-EC"/>
</dbReference>
<dbReference type="Proteomes" id="UP000671119">
    <property type="component" value="Unassembled WGS sequence"/>
</dbReference>
<feature type="non-terminal residue" evidence="2">
    <location>
        <position position="87"/>
    </location>
</feature>
<comment type="caution">
    <text evidence="2">The sequence shown here is derived from an EMBL/GenBank/DDBJ whole genome shotgun (WGS) entry which is preliminary data.</text>
</comment>
<name>A0ABD4Q7Y2_MYCTX</name>
<dbReference type="InterPro" id="IPR003805">
    <property type="entry name" value="CobS"/>
</dbReference>
<keyword evidence="1" id="KW-0812">Transmembrane</keyword>
<evidence type="ECO:0000313" key="2">
    <source>
        <dbReference type="EMBL" id="MBP0685612.1"/>
    </source>
</evidence>
<dbReference type="EC" id="2.7.8.26" evidence="2"/>
<protein>
    <submittedName>
        <fullName evidence="2">Adenosylcobinamide-GDP ribazoletransferase</fullName>
        <ecNumber evidence="2">2.7.8.26</ecNumber>
    </submittedName>
</protein>
<sequence>LWWSRCLPPLHVGLGTRFRLAVRPVGLGLWTAVLLLAAWWCPALMGTLPLIGLWGWWVKTRIGGISGDSHGAGIELLESGLLLVMLI</sequence>
<gene>
    <name evidence="2" type="ORF">J8J21_21445</name>
</gene>
<dbReference type="EMBL" id="JAGIZI010000325">
    <property type="protein sequence ID" value="MBP0685612.1"/>
    <property type="molecule type" value="Genomic_DNA"/>
</dbReference>
<keyword evidence="1" id="KW-1133">Transmembrane helix</keyword>
<keyword evidence="2" id="KW-0808">Transferase</keyword>
<feature type="transmembrane region" description="Helical" evidence="1">
    <location>
        <begin position="27"/>
        <end position="57"/>
    </location>
</feature>
<accession>A0ABD4Q7Y2</accession>
<proteinExistence type="predicted"/>
<evidence type="ECO:0000313" key="3">
    <source>
        <dbReference type="Proteomes" id="UP000671119"/>
    </source>
</evidence>
<feature type="non-terminal residue" evidence="2">
    <location>
        <position position="1"/>
    </location>
</feature>